<evidence type="ECO:0000256" key="3">
    <source>
        <dbReference type="ARBA" id="ARBA00022679"/>
    </source>
</evidence>
<dbReference type="PANTHER" id="PTHR45947:SF3">
    <property type="entry name" value="SULFOQUINOVOSYL TRANSFERASE SQD2"/>
    <property type="match status" value="1"/>
</dbReference>
<sequence>MKIGIISQWFSPEPAPIPSSLAEYLVQSKHDVKVLSGFPNYPVGRVYPGFRQSWVGLDEFAGSRVRRVPQYVSHDNNGFRRMLSFISFAFTSLLHAHWLRDRDVVYVYGTPMTVCVSALYLRWVHRVPFVLHVQDLWPESVVDSGMIRPAWLRHTASIVLDLALRCVYRNAAHIVAIAPSMAVTLRSRGASPDAVSVVYNWAMDRAPSIHAAALDFRNRVSSDDRWLLLYAGNVGVMQDIETIVEAAHLLGPDSGIDFAIVGDGASLAGVKDLAHLRAVPHLTFIDRIPFDKMGPIYAAADFQLVTLLDREVFRGTIPSKVGASLAAGLPIITTVSGDVESMCNSGGFGWVSLPENPESLAATCLAAVRAGRTARDAMSVAASRYYADRLSSEAGFRAIELLLVGSRSGSRDDPAGITH</sequence>
<dbReference type="Pfam" id="PF13579">
    <property type="entry name" value="Glyco_trans_4_4"/>
    <property type="match status" value="1"/>
</dbReference>
<keyword evidence="6" id="KW-1185">Reference proteome</keyword>
<dbReference type="Gene3D" id="3.40.50.2000">
    <property type="entry name" value="Glycogen Phosphorylase B"/>
    <property type="match status" value="2"/>
</dbReference>
<dbReference type="Proteomes" id="UP001524318">
    <property type="component" value="Unassembled WGS sequence"/>
</dbReference>
<keyword evidence="2" id="KW-0328">Glycosyltransferase</keyword>
<dbReference type="InterPro" id="IPR050194">
    <property type="entry name" value="Glycosyltransferase_grp1"/>
</dbReference>
<keyword evidence="3" id="KW-0808">Transferase</keyword>
<evidence type="ECO:0000313" key="6">
    <source>
        <dbReference type="Proteomes" id="UP001524318"/>
    </source>
</evidence>
<evidence type="ECO:0000259" key="4">
    <source>
        <dbReference type="Pfam" id="PF13579"/>
    </source>
</evidence>
<dbReference type="RefSeq" id="WP_254751791.1">
    <property type="nucleotide sequence ID" value="NZ_JANCLV010000012.1"/>
</dbReference>
<dbReference type="SUPFAM" id="SSF53756">
    <property type="entry name" value="UDP-Glycosyltransferase/glycogen phosphorylase"/>
    <property type="match status" value="1"/>
</dbReference>
<dbReference type="PANTHER" id="PTHR45947">
    <property type="entry name" value="SULFOQUINOVOSYL TRANSFERASE SQD2"/>
    <property type="match status" value="1"/>
</dbReference>
<organism evidence="5 6">
    <name type="scientific">Pseudarthrobacter humi</name>
    <dbReference type="NCBI Taxonomy" id="2952523"/>
    <lineage>
        <taxon>Bacteria</taxon>
        <taxon>Bacillati</taxon>
        <taxon>Actinomycetota</taxon>
        <taxon>Actinomycetes</taxon>
        <taxon>Micrococcales</taxon>
        <taxon>Micrococcaceae</taxon>
        <taxon>Pseudarthrobacter</taxon>
    </lineage>
</organism>
<evidence type="ECO:0000256" key="1">
    <source>
        <dbReference type="ARBA" id="ARBA00021292"/>
    </source>
</evidence>
<comment type="caution">
    <text evidence="5">The sequence shown here is derived from an EMBL/GenBank/DDBJ whole genome shotgun (WGS) entry which is preliminary data.</text>
</comment>
<name>A0ABT1LTY0_9MICC</name>
<proteinExistence type="predicted"/>
<gene>
    <name evidence="5" type="ORF">NFC73_16145</name>
</gene>
<dbReference type="Pfam" id="PF13692">
    <property type="entry name" value="Glyco_trans_1_4"/>
    <property type="match status" value="1"/>
</dbReference>
<evidence type="ECO:0000313" key="5">
    <source>
        <dbReference type="EMBL" id="MCP9001246.1"/>
    </source>
</evidence>
<dbReference type="InterPro" id="IPR028098">
    <property type="entry name" value="Glyco_trans_4-like_N"/>
</dbReference>
<accession>A0ABT1LTY0</accession>
<protein>
    <recommendedName>
        <fullName evidence="1">D-inositol 3-phosphate glycosyltransferase</fullName>
    </recommendedName>
</protein>
<reference evidence="5 6" key="1">
    <citation type="submission" date="2022-06" db="EMBL/GenBank/DDBJ databases">
        <title>Pseudarthrobacter sp. strain RMG13 Genome sequencing and assembly.</title>
        <authorList>
            <person name="Kim I."/>
        </authorList>
    </citation>
    <scope>NUCLEOTIDE SEQUENCE [LARGE SCALE GENOMIC DNA]</scope>
    <source>
        <strain evidence="5 6">RMG13</strain>
    </source>
</reference>
<dbReference type="CDD" id="cd03794">
    <property type="entry name" value="GT4_WbuB-like"/>
    <property type="match status" value="1"/>
</dbReference>
<feature type="domain" description="Glycosyltransferase subfamily 4-like N-terminal" evidence="4">
    <location>
        <begin position="20"/>
        <end position="201"/>
    </location>
</feature>
<evidence type="ECO:0000256" key="2">
    <source>
        <dbReference type="ARBA" id="ARBA00022676"/>
    </source>
</evidence>
<dbReference type="EMBL" id="JANCLV010000012">
    <property type="protein sequence ID" value="MCP9001246.1"/>
    <property type="molecule type" value="Genomic_DNA"/>
</dbReference>